<dbReference type="InterPro" id="IPR000362">
    <property type="entry name" value="Fumarate_lyase_fam"/>
</dbReference>
<feature type="domain" description="Fumarate lyase N-terminal" evidence="3">
    <location>
        <begin position="395"/>
        <end position="722"/>
    </location>
</feature>
<gene>
    <name evidence="5" type="ORF">BECKSD772D_GA0070982_11473</name>
</gene>
<dbReference type="Pfam" id="PF00206">
    <property type="entry name" value="Lyase_1"/>
    <property type="match status" value="1"/>
</dbReference>
<reference evidence="5" key="1">
    <citation type="submission" date="2019-02" db="EMBL/GenBank/DDBJ databases">
        <authorList>
            <person name="Gruber-Vodicka R. H."/>
            <person name="Seah K. B. B."/>
        </authorList>
    </citation>
    <scope>NUCLEOTIDE SEQUENCE</scope>
    <source>
        <strain evidence="5">BECK_S127</strain>
    </source>
</reference>
<accession>A0A451BR15</accession>
<dbReference type="CDD" id="cd02440">
    <property type="entry name" value="AdoMet_MTases"/>
    <property type="match status" value="1"/>
</dbReference>
<organism evidence="5">
    <name type="scientific">Candidatus Kentrum sp. SD</name>
    <dbReference type="NCBI Taxonomy" id="2126332"/>
    <lineage>
        <taxon>Bacteria</taxon>
        <taxon>Pseudomonadati</taxon>
        <taxon>Pseudomonadota</taxon>
        <taxon>Gammaproteobacteria</taxon>
        <taxon>Candidatus Kentrum</taxon>
    </lineage>
</organism>
<evidence type="ECO:0000256" key="2">
    <source>
        <dbReference type="ARBA" id="ARBA00022691"/>
    </source>
</evidence>
<evidence type="ECO:0000313" key="5">
    <source>
        <dbReference type="EMBL" id="VFK80723.1"/>
    </source>
</evidence>
<sequence>MERPTSSGCMGSIYDTARRIRDFAKSKRRVEQLRSIFFCYPGGHDDIQFFTIHDPIESWSTHTNSMNIEKYTICEHDISLASNPQVWSPHSAREMLWFLVEAGYLKDLAGLKVLDMGTGSGIVGILCGLRGAKEVTLADYSHVAVEQARENARLNGVEASALQSDRFAGLGQDKGQDKDWNKDDARYDLIISNPPVQPWLHTDIAHQEERSDAADWNESGADGRLVLDALIGESHDHLSNNGALITSCSTRHGHGKTIALLNRHWKDDWKIIHESEHAIDENYHGPYLPAWQAMQAADNDLRVYQIDARQRRFARQVAPDGSEFIITTLKVADKEIPVRFTRTDRGWRITDTHGETIREIPLDHPDIPGPALTEHWYYTYYLIKARRRREKDALGELSIPSDVYYGIHAERGRRNFDVSKETIGDWPNYLRCLAMLKKAAALTNAEIGAIEPSIADAICAAADEVINGRIAPRHFPVCVLQGGGGVSTHMNINEVLANRANEILTGRKGYDRVHPFDHVNRNQSTNDVVISGFRLAMHRELMDLIVALRILEDVLEEKTATYKDTVKLSRTCLQDAVPITLGQEFSAYLAPIRRGIRLLDKYAIQCLELPLGATAVGTGLGTSAGYRELISPHLADVSGLGVLKSSNFFDSLQNGDLFIQISGALKSIATSMSKMATDLRILSSGAAELRLPAVQAGSSFMPGKVNPAIPELMNQIAYVVCGNDVAVTMAVEGGELNLNVWYSVIAKGLVESCQLLANAAPIFARRCIAGIEVDEALCRERAERTLAISSVIANLFGYEQGVEVSRFAQERKLSVGRAAVKLGLLSGSEADELFDPMTLTDADRSAEAIRRFMARGKE</sequence>
<dbReference type="PRINTS" id="PR00149">
    <property type="entry name" value="FUMRATELYASE"/>
</dbReference>
<dbReference type="GO" id="GO:0008168">
    <property type="term" value="F:methyltransferase activity"/>
    <property type="evidence" value="ECO:0007669"/>
    <property type="project" value="UniProtKB-KW"/>
</dbReference>
<dbReference type="SUPFAM" id="SSF53335">
    <property type="entry name" value="S-adenosyl-L-methionine-dependent methyltransferases"/>
    <property type="match status" value="1"/>
</dbReference>
<dbReference type="PRINTS" id="PR00145">
    <property type="entry name" value="ARGSUCLYASE"/>
</dbReference>
<keyword evidence="1" id="KW-0489">Methyltransferase</keyword>
<keyword evidence="5" id="KW-0456">Lyase</keyword>
<dbReference type="GO" id="GO:0032259">
    <property type="term" value="P:methylation"/>
    <property type="evidence" value="ECO:0007669"/>
    <property type="project" value="UniProtKB-KW"/>
</dbReference>
<dbReference type="InterPro" id="IPR022761">
    <property type="entry name" value="Fumarate_lyase_N"/>
</dbReference>
<dbReference type="GO" id="GO:0006531">
    <property type="term" value="P:aspartate metabolic process"/>
    <property type="evidence" value="ECO:0007669"/>
    <property type="project" value="TreeGrafter"/>
</dbReference>
<evidence type="ECO:0000259" key="3">
    <source>
        <dbReference type="Pfam" id="PF00206"/>
    </source>
</evidence>
<dbReference type="PANTHER" id="PTHR42696:SF2">
    <property type="entry name" value="ASPARTATE AMMONIA-LYASE"/>
    <property type="match status" value="1"/>
</dbReference>
<dbReference type="InterPro" id="IPR008948">
    <property type="entry name" value="L-Aspartase-like"/>
</dbReference>
<feature type="domain" description="Methyltransferase small" evidence="4">
    <location>
        <begin position="105"/>
        <end position="202"/>
    </location>
</feature>
<dbReference type="PROSITE" id="PS00163">
    <property type="entry name" value="FUMARATE_LYASES"/>
    <property type="match status" value="1"/>
</dbReference>
<proteinExistence type="predicted"/>
<dbReference type="InterPro" id="IPR029063">
    <property type="entry name" value="SAM-dependent_MTases_sf"/>
</dbReference>
<dbReference type="GO" id="GO:0005829">
    <property type="term" value="C:cytosol"/>
    <property type="evidence" value="ECO:0007669"/>
    <property type="project" value="TreeGrafter"/>
</dbReference>
<dbReference type="Gene3D" id="1.20.200.10">
    <property type="entry name" value="Fumarase/aspartase (Central domain)"/>
    <property type="match status" value="1"/>
</dbReference>
<protein>
    <submittedName>
        <fullName evidence="5">Aspartate ammonia-lyase</fullName>
    </submittedName>
</protein>
<name>A0A451BR15_9GAMM</name>
<dbReference type="Gene3D" id="1.10.40.30">
    <property type="entry name" value="Fumarase/aspartase (C-terminal domain)"/>
    <property type="match status" value="1"/>
</dbReference>
<evidence type="ECO:0000259" key="4">
    <source>
        <dbReference type="Pfam" id="PF05175"/>
    </source>
</evidence>
<dbReference type="EMBL" id="CAADHB010000147">
    <property type="protein sequence ID" value="VFK80723.1"/>
    <property type="molecule type" value="Genomic_DNA"/>
</dbReference>
<dbReference type="SUPFAM" id="SSF48557">
    <property type="entry name" value="L-aspartase-like"/>
    <property type="match status" value="1"/>
</dbReference>
<dbReference type="InterPro" id="IPR007848">
    <property type="entry name" value="Small_mtfrase_dom"/>
</dbReference>
<dbReference type="Gene3D" id="1.10.275.10">
    <property type="entry name" value="Fumarase/aspartase (N-terminal domain)"/>
    <property type="match status" value="1"/>
</dbReference>
<evidence type="ECO:0000256" key="1">
    <source>
        <dbReference type="ARBA" id="ARBA00022603"/>
    </source>
</evidence>
<keyword evidence="2" id="KW-0949">S-adenosyl-L-methionine</keyword>
<dbReference type="InterPro" id="IPR024083">
    <property type="entry name" value="Fumarase/histidase_N"/>
</dbReference>
<dbReference type="PANTHER" id="PTHR42696">
    <property type="entry name" value="ASPARTATE AMMONIA-LYASE"/>
    <property type="match status" value="1"/>
</dbReference>
<dbReference type="AlphaFoldDB" id="A0A451BR15"/>
<dbReference type="Pfam" id="PF05175">
    <property type="entry name" value="MTS"/>
    <property type="match status" value="1"/>
</dbReference>
<dbReference type="InterPro" id="IPR020557">
    <property type="entry name" value="Fumarate_lyase_CS"/>
</dbReference>
<dbReference type="GO" id="GO:0008797">
    <property type="term" value="F:aspartate ammonia-lyase activity"/>
    <property type="evidence" value="ECO:0007669"/>
    <property type="project" value="TreeGrafter"/>
</dbReference>
<dbReference type="InterPro" id="IPR051546">
    <property type="entry name" value="Aspartate_Ammonia-Lyase"/>
</dbReference>
<keyword evidence="1" id="KW-0808">Transferase</keyword>
<dbReference type="Gene3D" id="3.40.50.150">
    <property type="entry name" value="Vaccinia Virus protein VP39"/>
    <property type="match status" value="1"/>
</dbReference>